<keyword evidence="1" id="KW-1133">Transmembrane helix</keyword>
<dbReference type="Proteomes" id="UP000256913">
    <property type="component" value="Unassembled WGS sequence"/>
</dbReference>
<accession>A0A3D9ZRL1</accession>
<reference evidence="2 3" key="1">
    <citation type="submission" date="2018-08" db="EMBL/GenBank/DDBJ databases">
        <title>Sequencing the genomes of 1000 actinobacteria strains.</title>
        <authorList>
            <person name="Klenk H.-P."/>
        </authorList>
    </citation>
    <scope>NUCLEOTIDE SEQUENCE [LARGE SCALE GENOMIC DNA]</scope>
    <source>
        <strain evidence="2 3">DSM 44099</strain>
    </source>
</reference>
<keyword evidence="1" id="KW-0812">Transmembrane</keyword>
<dbReference type="RefSeq" id="WP_116070976.1">
    <property type="nucleotide sequence ID" value="NZ_BONB01000079.1"/>
</dbReference>
<gene>
    <name evidence="2" type="ORF">DFJ67_5895</name>
</gene>
<feature type="transmembrane region" description="Helical" evidence="1">
    <location>
        <begin position="6"/>
        <end position="36"/>
    </location>
</feature>
<proteinExistence type="predicted"/>
<evidence type="ECO:0000313" key="2">
    <source>
        <dbReference type="EMBL" id="REF99851.1"/>
    </source>
</evidence>
<name>A0A3D9ZRL1_9ACTN</name>
<keyword evidence="3" id="KW-1185">Reference proteome</keyword>
<comment type="caution">
    <text evidence="2">The sequence shown here is derived from an EMBL/GenBank/DDBJ whole genome shotgun (WGS) entry which is preliminary data.</text>
</comment>
<evidence type="ECO:0000313" key="3">
    <source>
        <dbReference type="Proteomes" id="UP000256913"/>
    </source>
</evidence>
<dbReference type="EMBL" id="QUMQ01000001">
    <property type="protein sequence ID" value="REF99851.1"/>
    <property type="molecule type" value="Genomic_DNA"/>
</dbReference>
<sequence>MEHIALIATVGSFVGFVVLVELAAAVLPLVIILAFVPPHERAALADLVAATGNNRRLRAGQALGLAVDARRAQRATRARDALASR</sequence>
<protein>
    <submittedName>
        <fullName evidence="2">Uncharacterized protein</fullName>
    </submittedName>
</protein>
<keyword evidence="1" id="KW-0472">Membrane</keyword>
<evidence type="ECO:0000256" key="1">
    <source>
        <dbReference type="SAM" id="Phobius"/>
    </source>
</evidence>
<dbReference type="AlphaFoldDB" id="A0A3D9ZRL1"/>
<organism evidence="2 3">
    <name type="scientific">Asanoa ferruginea</name>
    <dbReference type="NCBI Taxonomy" id="53367"/>
    <lineage>
        <taxon>Bacteria</taxon>
        <taxon>Bacillati</taxon>
        <taxon>Actinomycetota</taxon>
        <taxon>Actinomycetes</taxon>
        <taxon>Micromonosporales</taxon>
        <taxon>Micromonosporaceae</taxon>
        <taxon>Asanoa</taxon>
    </lineage>
</organism>